<dbReference type="Pfam" id="PF00528">
    <property type="entry name" value="BPD_transp_1"/>
    <property type="match status" value="1"/>
</dbReference>
<dbReference type="AlphaFoldDB" id="M4VB47"/>
<comment type="subcellular location">
    <subcellularLocation>
        <location evidence="1 9">Cell membrane</location>
        <topology evidence="1 9">Multi-pass membrane protein</topology>
    </subcellularLocation>
</comment>
<feature type="transmembrane region" description="Helical" evidence="9">
    <location>
        <begin position="120"/>
        <end position="143"/>
    </location>
</feature>
<feature type="transmembrane region" description="Helical" evidence="9">
    <location>
        <begin position="24"/>
        <end position="53"/>
    </location>
</feature>
<dbReference type="Proteomes" id="UP000012040">
    <property type="component" value="Chromosome"/>
</dbReference>
<dbReference type="PROSITE" id="PS50928">
    <property type="entry name" value="ABC_TM1"/>
    <property type="match status" value="1"/>
</dbReference>
<sequence>MSSLDKVSVINVNQQVARLKRQDALFWIVGLMTLLFALVTLTSLIVDMAISGWPRITQSFFFSFPSRFPERAGIYSAWVGSLCVVLVTAMMAIPLGVASGVYLEEYSKKNFWTKIIEINILNLAGIPSITYGLMALGFFVYYMKLGQTIITAGMTLGLLILPIIIVTTREAIRTVPSHIREASYSLGATKWQTVWNHILPYSSGGILTGVVIALSRAIGETAPLITVGALTFIAFLPTSPISAEPPFVSGQWLHDPYTVMPIQMFNWVSRPQEEFHVNAAAAGLVLLTMTLLLNGAAIFIRYRFRKKYKW</sequence>
<protein>
    <recommendedName>
        <fullName evidence="3 9">Phosphate transport system permease protein PstA</fullName>
    </recommendedName>
</protein>
<dbReference type="GO" id="GO:0005315">
    <property type="term" value="F:phosphate transmembrane transporter activity"/>
    <property type="evidence" value="ECO:0007669"/>
    <property type="project" value="InterPro"/>
</dbReference>
<comment type="similarity">
    <text evidence="2 9">Belongs to the binding-protein-dependent transport system permease family. CysTW subfamily.</text>
</comment>
<dbReference type="InterPro" id="IPR005672">
    <property type="entry name" value="Phosphate_PstA"/>
</dbReference>
<dbReference type="GO" id="GO:0035435">
    <property type="term" value="P:phosphate ion transmembrane transport"/>
    <property type="evidence" value="ECO:0007669"/>
    <property type="project" value="InterPro"/>
</dbReference>
<feature type="transmembrane region" description="Helical" evidence="9">
    <location>
        <begin position="73"/>
        <end position="99"/>
    </location>
</feature>
<dbReference type="Gene3D" id="1.10.3720.10">
    <property type="entry name" value="MetI-like"/>
    <property type="match status" value="1"/>
</dbReference>
<organism evidence="11 12">
    <name type="scientific">Pseudobdellovibrio exovorus JSS</name>
    <dbReference type="NCBI Taxonomy" id="1184267"/>
    <lineage>
        <taxon>Bacteria</taxon>
        <taxon>Pseudomonadati</taxon>
        <taxon>Bdellovibrionota</taxon>
        <taxon>Bdellovibrionia</taxon>
        <taxon>Bdellovibrionales</taxon>
        <taxon>Pseudobdellovibrionaceae</taxon>
        <taxon>Pseudobdellovibrio</taxon>
    </lineage>
</organism>
<evidence type="ECO:0000256" key="8">
    <source>
        <dbReference type="ARBA" id="ARBA00023136"/>
    </source>
</evidence>
<dbReference type="CDD" id="cd06261">
    <property type="entry name" value="TM_PBP2"/>
    <property type="match status" value="1"/>
</dbReference>
<evidence type="ECO:0000256" key="3">
    <source>
        <dbReference type="ARBA" id="ARBA00016864"/>
    </source>
</evidence>
<accession>M4VB47</accession>
<dbReference type="HOGENOM" id="CLU_033621_2_1_7"/>
<evidence type="ECO:0000256" key="2">
    <source>
        <dbReference type="ARBA" id="ARBA00007069"/>
    </source>
</evidence>
<keyword evidence="8 9" id="KW-0472">Membrane</keyword>
<dbReference type="eggNOG" id="COG0581">
    <property type="taxonomic scope" value="Bacteria"/>
</dbReference>
<feature type="transmembrane region" description="Helical" evidence="9">
    <location>
        <begin position="279"/>
        <end position="300"/>
    </location>
</feature>
<keyword evidence="6 9" id="KW-0812">Transmembrane</keyword>
<evidence type="ECO:0000256" key="5">
    <source>
        <dbReference type="ARBA" id="ARBA00022475"/>
    </source>
</evidence>
<evidence type="ECO:0000313" key="12">
    <source>
        <dbReference type="Proteomes" id="UP000012040"/>
    </source>
</evidence>
<dbReference type="InterPro" id="IPR000515">
    <property type="entry name" value="MetI-like"/>
</dbReference>
<evidence type="ECO:0000256" key="9">
    <source>
        <dbReference type="RuleBase" id="RU363043"/>
    </source>
</evidence>
<feature type="transmembrane region" description="Helical" evidence="9">
    <location>
        <begin position="149"/>
        <end position="168"/>
    </location>
</feature>
<keyword evidence="5 9" id="KW-1003">Cell membrane</keyword>
<dbReference type="InterPro" id="IPR035906">
    <property type="entry name" value="MetI-like_sf"/>
</dbReference>
<keyword evidence="7 9" id="KW-1133">Transmembrane helix</keyword>
<evidence type="ECO:0000313" key="11">
    <source>
        <dbReference type="EMBL" id="AGH95700.1"/>
    </source>
</evidence>
<feature type="domain" description="ABC transmembrane type-1" evidence="10">
    <location>
        <begin position="78"/>
        <end position="297"/>
    </location>
</feature>
<evidence type="ECO:0000256" key="1">
    <source>
        <dbReference type="ARBA" id="ARBA00004651"/>
    </source>
</evidence>
<evidence type="ECO:0000259" key="10">
    <source>
        <dbReference type="PROSITE" id="PS50928"/>
    </source>
</evidence>
<name>M4VB47_9BACT</name>
<dbReference type="STRING" id="1184267.A11Q_1484"/>
<evidence type="ECO:0000256" key="4">
    <source>
        <dbReference type="ARBA" id="ARBA00022448"/>
    </source>
</evidence>
<dbReference type="EMBL" id="CP003537">
    <property type="protein sequence ID" value="AGH95700.1"/>
    <property type="molecule type" value="Genomic_DNA"/>
</dbReference>
<evidence type="ECO:0000256" key="6">
    <source>
        <dbReference type="ARBA" id="ARBA00022692"/>
    </source>
</evidence>
<dbReference type="KEGG" id="bex:A11Q_1484"/>
<keyword evidence="4" id="KW-0813">Transport</keyword>
<dbReference type="GO" id="GO:0005886">
    <property type="term" value="C:plasma membrane"/>
    <property type="evidence" value="ECO:0007669"/>
    <property type="project" value="UniProtKB-SubCell"/>
</dbReference>
<reference evidence="11 12" key="1">
    <citation type="journal article" date="2013" name="ISME J.">
        <title>By their genes ye shall know them: genomic signatures of predatory bacteria.</title>
        <authorList>
            <person name="Pasternak Z."/>
            <person name="Pietrokovski S."/>
            <person name="Rotem O."/>
            <person name="Gophna U."/>
            <person name="Lurie-Weinberger M.N."/>
            <person name="Jurkevitch E."/>
        </authorList>
    </citation>
    <scope>NUCLEOTIDE SEQUENCE [LARGE SCALE GENOMIC DNA]</scope>
    <source>
        <strain evidence="11 12">JSS</strain>
    </source>
</reference>
<evidence type="ECO:0000256" key="7">
    <source>
        <dbReference type="ARBA" id="ARBA00022989"/>
    </source>
</evidence>
<dbReference type="OrthoDB" id="5290278at2"/>
<feature type="transmembrane region" description="Helical" evidence="9">
    <location>
        <begin position="224"/>
        <end position="243"/>
    </location>
</feature>
<dbReference type="RefSeq" id="WP_015470190.1">
    <property type="nucleotide sequence ID" value="NC_020813.1"/>
</dbReference>
<dbReference type="PANTHER" id="PTHR43470:SF5">
    <property type="entry name" value="PHOSPHATE TRANSPORT SYSTEM PERMEASE PROTEIN PSTA"/>
    <property type="match status" value="1"/>
</dbReference>
<keyword evidence="12" id="KW-1185">Reference proteome</keyword>
<proteinExistence type="inferred from homology"/>
<gene>
    <name evidence="11" type="ORF">A11Q_1484</name>
</gene>
<dbReference type="NCBIfam" id="TIGR00974">
    <property type="entry name" value="3a0107s02c"/>
    <property type="match status" value="1"/>
</dbReference>
<dbReference type="SUPFAM" id="SSF161098">
    <property type="entry name" value="MetI-like"/>
    <property type="match status" value="1"/>
</dbReference>
<dbReference type="PANTHER" id="PTHR43470">
    <property type="entry name" value="PHOSPHATE TRANSPORT SYSTEM PERMEASE PROTEIN PSTA-RELATED"/>
    <property type="match status" value="1"/>
</dbReference>
<dbReference type="PATRIC" id="fig|1184267.3.peg.1500"/>